<name>M2UDG5_COCH5</name>
<protein>
    <recommendedName>
        <fullName evidence="6">Protein YIP</fullName>
    </recommendedName>
</protein>
<evidence type="ECO:0000256" key="1">
    <source>
        <dbReference type="ARBA" id="ARBA00004141"/>
    </source>
</evidence>
<dbReference type="PANTHER" id="PTHR12822:SF2">
    <property type="entry name" value="PROTEIN YIPF"/>
    <property type="match status" value="1"/>
</dbReference>
<sequence>MANRGYDVVVDVDQEGDLGHTDLQEDLEFHSSNFDTQPSSGRGAPKIQPDSTSTSFLPGPGTAGASSNSGGGRKHYLWSLNFYAQAFDVDTAEVLRRCVATIYPRANFLDVLEGNPDLYGPVWIATTVVVILFLTGTINQYLALKGQEHFAYDFKLLSGAAGLVYGYTAFVPVGLWGVLKWYGSESANLLECCCLYGYANLVWIAVALIAWSPWGIVNFTVVAVGLAFSAAFLLRNLYPVLSTTEAKTSKILLVVVVVLHAGFAIAIKVLFFAATSPVGPNKGVDKDAGKGTADGGSDGKGGMLMMLMG</sequence>
<reference evidence="9 10" key="1">
    <citation type="journal article" date="2012" name="PLoS Pathog.">
        <title>Diverse lifestyles and strategies of plant pathogenesis encoded in the genomes of eighteen Dothideomycetes fungi.</title>
        <authorList>
            <person name="Ohm R.A."/>
            <person name="Feau N."/>
            <person name="Henrissat B."/>
            <person name="Schoch C.L."/>
            <person name="Horwitz B.A."/>
            <person name="Barry K.W."/>
            <person name="Condon B.J."/>
            <person name="Copeland A.C."/>
            <person name="Dhillon B."/>
            <person name="Glaser F."/>
            <person name="Hesse C.N."/>
            <person name="Kosti I."/>
            <person name="LaButti K."/>
            <person name="Lindquist E.A."/>
            <person name="Lucas S."/>
            <person name="Salamov A.A."/>
            <person name="Bradshaw R.E."/>
            <person name="Ciuffetti L."/>
            <person name="Hamelin R.C."/>
            <person name="Kema G.H.J."/>
            <person name="Lawrence C."/>
            <person name="Scott J.A."/>
            <person name="Spatafora J.W."/>
            <person name="Turgeon B.G."/>
            <person name="de Wit P.J.G.M."/>
            <person name="Zhong S."/>
            <person name="Goodwin S.B."/>
            <person name="Grigoriev I.V."/>
        </authorList>
    </citation>
    <scope>NUCLEOTIDE SEQUENCE [LARGE SCALE GENOMIC DNA]</scope>
    <source>
        <strain evidence="10">C5 / ATCC 48332 / race O</strain>
    </source>
</reference>
<evidence type="ECO:0000256" key="6">
    <source>
        <dbReference type="RuleBase" id="RU361264"/>
    </source>
</evidence>
<dbReference type="eggNOG" id="KOG3114">
    <property type="taxonomic scope" value="Eukaryota"/>
</dbReference>
<evidence type="ECO:0000256" key="4">
    <source>
        <dbReference type="ARBA" id="ARBA00022989"/>
    </source>
</evidence>
<comment type="similarity">
    <text evidence="2 6">Belongs to the YIP1 family.</text>
</comment>
<keyword evidence="4 6" id="KW-1133">Transmembrane helix</keyword>
<feature type="compositionally biased region" description="Low complexity" evidence="7">
    <location>
        <begin position="58"/>
        <end position="68"/>
    </location>
</feature>
<dbReference type="EMBL" id="KB445586">
    <property type="protein sequence ID" value="EMD86028.1"/>
    <property type="molecule type" value="Genomic_DNA"/>
</dbReference>
<keyword evidence="10" id="KW-1185">Reference proteome</keyword>
<dbReference type="STRING" id="701091.M2UDG5"/>
<feature type="region of interest" description="Disordered" evidence="7">
    <location>
        <begin position="31"/>
        <end position="69"/>
    </location>
</feature>
<dbReference type="GO" id="GO:0016192">
    <property type="term" value="P:vesicle-mediated transport"/>
    <property type="evidence" value="ECO:0007669"/>
    <property type="project" value="InterPro"/>
</dbReference>
<organism evidence="9 10">
    <name type="scientific">Cochliobolus heterostrophus (strain C5 / ATCC 48332 / race O)</name>
    <name type="common">Southern corn leaf blight fungus</name>
    <name type="synonym">Bipolaris maydis</name>
    <dbReference type="NCBI Taxonomy" id="701091"/>
    <lineage>
        <taxon>Eukaryota</taxon>
        <taxon>Fungi</taxon>
        <taxon>Dikarya</taxon>
        <taxon>Ascomycota</taxon>
        <taxon>Pezizomycotina</taxon>
        <taxon>Dothideomycetes</taxon>
        <taxon>Pleosporomycetidae</taxon>
        <taxon>Pleosporales</taxon>
        <taxon>Pleosporineae</taxon>
        <taxon>Pleosporaceae</taxon>
        <taxon>Bipolaris</taxon>
    </lineage>
</organism>
<keyword evidence="5 6" id="KW-0472">Membrane</keyword>
<dbReference type="InterPro" id="IPR006977">
    <property type="entry name" value="Yip1_dom"/>
</dbReference>
<dbReference type="Pfam" id="PF04893">
    <property type="entry name" value="Yip1"/>
    <property type="match status" value="1"/>
</dbReference>
<evidence type="ECO:0000313" key="9">
    <source>
        <dbReference type="EMBL" id="EMD86028.1"/>
    </source>
</evidence>
<comment type="subcellular location">
    <subcellularLocation>
        <location evidence="6">Golgi apparatus membrane</location>
        <topology evidence="6">Multi-pass membrane protein</topology>
    </subcellularLocation>
    <subcellularLocation>
        <location evidence="1">Membrane</location>
        <topology evidence="1">Multi-pass membrane protein</topology>
    </subcellularLocation>
</comment>
<feature type="domain" description="Yip1" evidence="8">
    <location>
        <begin position="102"/>
        <end position="264"/>
    </location>
</feature>
<dbReference type="PANTHER" id="PTHR12822">
    <property type="entry name" value="PROTEIN YIPF"/>
    <property type="match status" value="1"/>
</dbReference>
<accession>M2UDG5</accession>
<dbReference type="OrthoDB" id="10256463at2759"/>
<evidence type="ECO:0000313" key="10">
    <source>
        <dbReference type="Proteomes" id="UP000016936"/>
    </source>
</evidence>
<dbReference type="GO" id="GO:0000139">
    <property type="term" value="C:Golgi membrane"/>
    <property type="evidence" value="ECO:0007669"/>
    <property type="project" value="UniProtKB-SubCell"/>
</dbReference>
<dbReference type="Proteomes" id="UP000016936">
    <property type="component" value="Unassembled WGS sequence"/>
</dbReference>
<evidence type="ECO:0000256" key="2">
    <source>
        <dbReference type="ARBA" id="ARBA00010596"/>
    </source>
</evidence>
<dbReference type="AlphaFoldDB" id="M2UDG5"/>
<dbReference type="OMA" id="VFRRCVA"/>
<feature type="transmembrane region" description="Helical" evidence="6">
    <location>
        <begin position="216"/>
        <end position="238"/>
    </location>
</feature>
<feature type="compositionally biased region" description="Polar residues" evidence="7">
    <location>
        <begin position="31"/>
        <end position="40"/>
    </location>
</feature>
<dbReference type="GO" id="GO:0031267">
    <property type="term" value="F:small GTPase binding"/>
    <property type="evidence" value="ECO:0007669"/>
    <property type="project" value="InterPro"/>
</dbReference>
<dbReference type="HOGENOM" id="CLU_059606_2_1_1"/>
<feature type="transmembrane region" description="Helical" evidence="6">
    <location>
        <begin position="189"/>
        <end position="210"/>
    </location>
</feature>
<gene>
    <name evidence="9" type="ORF">COCHEDRAFT_1187149</name>
</gene>
<reference evidence="10" key="2">
    <citation type="journal article" date="2013" name="PLoS Genet.">
        <title>Comparative genome structure, secondary metabolite, and effector coding capacity across Cochliobolus pathogens.</title>
        <authorList>
            <person name="Condon B.J."/>
            <person name="Leng Y."/>
            <person name="Wu D."/>
            <person name="Bushley K.E."/>
            <person name="Ohm R.A."/>
            <person name="Otillar R."/>
            <person name="Martin J."/>
            <person name="Schackwitz W."/>
            <person name="Grimwood J."/>
            <person name="MohdZainudin N."/>
            <person name="Xue C."/>
            <person name="Wang R."/>
            <person name="Manning V.A."/>
            <person name="Dhillon B."/>
            <person name="Tu Z.J."/>
            <person name="Steffenson B.J."/>
            <person name="Salamov A."/>
            <person name="Sun H."/>
            <person name="Lowry S."/>
            <person name="LaButti K."/>
            <person name="Han J."/>
            <person name="Copeland A."/>
            <person name="Lindquist E."/>
            <person name="Barry K."/>
            <person name="Schmutz J."/>
            <person name="Baker S.E."/>
            <person name="Ciuffetti L.M."/>
            <person name="Grigoriev I.V."/>
            <person name="Zhong S."/>
            <person name="Turgeon B.G."/>
        </authorList>
    </citation>
    <scope>NUCLEOTIDE SEQUENCE [LARGE SCALE GENOMIC DNA]</scope>
    <source>
        <strain evidence="10">C5 / ATCC 48332 / race O</strain>
    </source>
</reference>
<evidence type="ECO:0000256" key="5">
    <source>
        <dbReference type="ARBA" id="ARBA00023136"/>
    </source>
</evidence>
<feature type="transmembrane region" description="Helical" evidence="6">
    <location>
        <begin position="250"/>
        <end position="274"/>
    </location>
</feature>
<feature type="transmembrane region" description="Helical" evidence="6">
    <location>
        <begin position="162"/>
        <end position="182"/>
    </location>
</feature>
<dbReference type="InterPro" id="IPR039765">
    <property type="entry name" value="Yip5/YIPF1/YIPF2"/>
</dbReference>
<feature type="transmembrane region" description="Helical" evidence="6">
    <location>
        <begin position="122"/>
        <end position="142"/>
    </location>
</feature>
<proteinExistence type="inferred from homology"/>
<evidence type="ECO:0000256" key="3">
    <source>
        <dbReference type="ARBA" id="ARBA00022692"/>
    </source>
</evidence>
<evidence type="ECO:0000256" key="7">
    <source>
        <dbReference type="SAM" id="MobiDB-lite"/>
    </source>
</evidence>
<keyword evidence="3 6" id="KW-0812">Transmembrane</keyword>
<evidence type="ECO:0000259" key="8">
    <source>
        <dbReference type="Pfam" id="PF04893"/>
    </source>
</evidence>